<protein>
    <submittedName>
        <fullName evidence="1">Uncharacterized protein</fullName>
    </submittedName>
</protein>
<evidence type="ECO:0000313" key="1">
    <source>
        <dbReference type="EMBL" id="JAH15974.1"/>
    </source>
</evidence>
<accession>A0A0E9QGR9</accession>
<dbReference type="EMBL" id="GBXM01092603">
    <property type="protein sequence ID" value="JAH15974.1"/>
    <property type="molecule type" value="Transcribed_RNA"/>
</dbReference>
<proteinExistence type="predicted"/>
<name>A0A0E9QGR9_ANGAN</name>
<reference evidence="1" key="1">
    <citation type="submission" date="2014-11" db="EMBL/GenBank/DDBJ databases">
        <authorList>
            <person name="Amaro Gonzalez C."/>
        </authorList>
    </citation>
    <scope>NUCLEOTIDE SEQUENCE</scope>
</reference>
<organism evidence="1">
    <name type="scientific">Anguilla anguilla</name>
    <name type="common">European freshwater eel</name>
    <name type="synonym">Muraena anguilla</name>
    <dbReference type="NCBI Taxonomy" id="7936"/>
    <lineage>
        <taxon>Eukaryota</taxon>
        <taxon>Metazoa</taxon>
        <taxon>Chordata</taxon>
        <taxon>Craniata</taxon>
        <taxon>Vertebrata</taxon>
        <taxon>Euteleostomi</taxon>
        <taxon>Actinopterygii</taxon>
        <taxon>Neopterygii</taxon>
        <taxon>Teleostei</taxon>
        <taxon>Anguilliformes</taxon>
        <taxon>Anguillidae</taxon>
        <taxon>Anguilla</taxon>
    </lineage>
</organism>
<sequence>MNRDIFADRQIICKCIIYFCILSTYATTGGSKQNYTVTKPLIEVLRNCLITT</sequence>
<dbReference type="AlphaFoldDB" id="A0A0E9QGR9"/>
<reference evidence="1" key="2">
    <citation type="journal article" date="2015" name="Fish Shellfish Immunol.">
        <title>Early steps in the European eel (Anguilla anguilla)-Vibrio vulnificus interaction in the gills: Role of the RtxA13 toxin.</title>
        <authorList>
            <person name="Callol A."/>
            <person name="Pajuelo D."/>
            <person name="Ebbesson L."/>
            <person name="Teles M."/>
            <person name="MacKenzie S."/>
            <person name="Amaro C."/>
        </authorList>
    </citation>
    <scope>NUCLEOTIDE SEQUENCE</scope>
</reference>